<sequence length="288" mass="31770">MTLMQKALTPAQSRAHLTRGYDRLAGYCVRAQDVAFATTPAQLYEVHGLGYPGSPFSPDDAHVDVLQFESGAHLQYRDVPGYIVPLWWLRHSRMTPNAEIVRVQADGSSTVLARYGDVGTGWTLLGFGTRPGLASLSRCVGPVAKWHSAYLEADVIDGGHTVVLALANPPLAETGFTQAPSGRWYRQVPRQQVTELFELDLTARWNGLSVRVVDQWQDAQRYVVARISHLGDDLDHAEHLGLEMLEAGVYETVVYAAELTDIETNQVVPHTWAPGPAAMHRSPAVQHR</sequence>
<dbReference type="RefSeq" id="WP_146843662.1">
    <property type="nucleotide sequence ID" value="NZ_BJWG01000013.1"/>
</dbReference>
<keyword evidence="2" id="KW-1185">Reference proteome</keyword>
<dbReference type="EMBL" id="BJWG01000013">
    <property type="protein sequence ID" value="GEL96035.1"/>
    <property type="molecule type" value="Genomic_DNA"/>
</dbReference>
<dbReference type="Proteomes" id="UP000321720">
    <property type="component" value="Unassembled WGS sequence"/>
</dbReference>
<organism evidence="1 2">
    <name type="scientific">Cellulomonas composti</name>
    <dbReference type="NCBI Taxonomy" id="266130"/>
    <lineage>
        <taxon>Bacteria</taxon>
        <taxon>Bacillati</taxon>
        <taxon>Actinomycetota</taxon>
        <taxon>Actinomycetes</taxon>
        <taxon>Micrococcales</taxon>
        <taxon>Cellulomonadaceae</taxon>
        <taxon>Cellulomonas</taxon>
    </lineage>
</organism>
<protein>
    <submittedName>
        <fullName evidence="1">Uncharacterized protein</fullName>
    </submittedName>
</protein>
<dbReference type="AlphaFoldDB" id="A0A511JDH8"/>
<dbReference type="OrthoDB" id="3748032at2"/>
<gene>
    <name evidence="1" type="ORF">CCO02nite_26930</name>
</gene>
<evidence type="ECO:0000313" key="2">
    <source>
        <dbReference type="Proteomes" id="UP000321720"/>
    </source>
</evidence>
<proteinExistence type="predicted"/>
<evidence type="ECO:0000313" key="1">
    <source>
        <dbReference type="EMBL" id="GEL96035.1"/>
    </source>
</evidence>
<reference evidence="1 2" key="1">
    <citation type="submission" date="2019-07" db="EMBL/GenBank/DDBJ databases">
        <title>Whole genome shotgun sequence of Cellulomonas composti NBRC 100758.</title>
        <authorList>
            <person name="Hosoyama A."/>
            <person name="Uohara A."/>
            <person name="Ohji S."/>
            <person name="Ichikawa N."/>
        </authorList>
    </citation>
    <scope>NUCLEOTIDE SEQUENCE [LARGE SCALE GENOMIC DNA]</scope>
    <source>
        <strain evidence="1 2">NBRC 100758</strain>
    </source>
</reference>
<comment type="caution">
    <text evidence="1">The sequence shown here is derived from an EMBL/GenBank/DDBJ whole genome shotgun (WGS) entry which is preliminary data.</text>
</comment>
<name>A0A511JDH8_9CELL</name>
<accession>A0A511JDH8</accession>